<evidence type="ECO:0000313" key="2">
    <source>
        <dbReference type="EMBL" id="KAK9712727.1"/>
    </source>
</evidence>
<evidence type="ECO:0000313" key="3">
    <source>
        <dbReference type="Proteomes" id="UP001458880"/>
    </source>
</evidence>
<dbReference type="Proteomes" id="UP001458880">
    <property type="component" value="Unassembled WGS sequence"/>
</dbReference>
<proteinExistence type="predicted"/>
<comment type="caution">
    <text evidence="2">The sequence shown here is derived from an EMBL/GenBank/DDBJ whole genome shotgun (WGS) entry which is preliminary data.</text>
</comment>
<keyword evidence="1" id="KW-0732">Signal</keyword>
<dbReference type="EMBL" id="JASPKY010000258">
    <property type="protein sequence ID" value="KAK9712727.1"/>
    <property type="molecule type" value="Genomic_DNA"/>
</dbReference>
<gene>
    <name evidence="2" type="ORF">QE152_g24742</name>
</gene>
<keyword evidence="3" id="KW-1185">Reference proteome</keyword>
<sequence length="132" mass="13814">MYKLIVFTVIVAIVNGAPQPEPKPSLAAAYVAAPVVAPAVVTATSSQVIARNYNTLAAPFVAAPVVRAAPLVAAPAVASYVASPYVAAPYVRRNNSSMITSNVLHFNQVCRKCLGMKTQAIQAASLRFTITD</sequence>
<dbReference type="AlphaFoldDB" id="A0AAW1K2Q4"/>
<feature type="chain" id="PRO_5043631992" evidence="1">
    <location>
        <begin position="17"/>
        <end position="132"/>
    </location>
</feature>
<organism evidence="2 3">
    <name type="scientific">Popillia japonica</name>
    <name type="common">Japanese beetle</name>
    <dbReference type="NCBI Taxonomy" id="7064"/>
    <lineage>
        <taxon>Eukaryota</taxon>
        <taxon>Metazoa</taxon>
        <taxon>Ecdysozoa</taxon>
        <taxon>Arthropoda</taxon>
        <taxon>Hexapoda</taxon>
        <taxon>Insecta</taxon>
        <taxon>Pterygota</taxon>
        <taxon>Neoptera</taxon>
        <taxon>Endopterygota</taxon>
        <taxon>Coleoptera</taxon>
        <taxon>Polyphaga</taxon>
        <taxon>Scarabaeiformia</taxon>
        <taxon>Scarabaeidae</taxon>
        <taxon>Rutelinae</taxon>
        <taxon>Popillia</taxon>
    </lineage>
</organism>
<name>A0AAW1K2Q4_POPJA</name>
<reference evidence="2 3" key="1">
    <citation type="journal article" date="2024" name="BMC Genomics">
        <title>De novo assembly and annotation of Popillia japonica's genome with initial clues to its potential as an invasive pest.</title>
        <authorList>
            <person name="Cucini C."/>
            <person name="Boschi S."/>
            <person name="Funari R."/>
            <person name="Cardaioli E."/>
            <person name="Iannotti N."/>
            <person name="Marturano G."/>
            <person name="Paoli F."/>
            <person name="Bruttini M."/>
            <person name="Carapelli A."/>
            <person name="Frati F."/>
            <person name="Nardi F."/>
        </authorList>
    </citation>
    <scope>NUCLEOTIDE SEQUENCE [LARGE SCALE GENOMIC DNA]</scope>
    <source>
        <strain evidence="2">DMR45628</strain>
    </source>
</reference>
<feature type="signal peptide" evidence="1">
    <location>
        <begin position="1"/>
        <end position="16"/>
    </location>
</feature>
<protein>
    <submittedName>
        <fullName evidence="2">Uncharacterized protein</fullName>
    </submittedName>
</protein>
<evidence type="ECO:0000256" key="1">
    <source>
        <dbReference type="SAM" id="SignalP"/>
    </source>
</evidence>
<accession>A0AAW1K2Q4</accession>